<dbReference type="InParanoid" id="A0A059C5H1"/>
<feature type="transmembrane region" description="Helical" evidence="3">
    <location>
        <begin position="377"/>
        <end position="399"/>
    </location>
</feature>
<gene>
    <name evidence="4" type="ORF">EUGRSUZ_E01651</name>
</gene>
<dbReference type="AlphaFoldDB" id="A0A059C5H1"/>
<keyword evidence="1" id="KW-0040">ANK repeat</keyword>
<organism evidence="4">
    <name type="scientific">Eucalyptus grandis</name>
    <name type="common">Flooded gum</name>
    <dbReference type="NCBI Taxonomy" id="71139"/>
    <lineage>
        <taxon>Eukaryota</taxon>
        <taxon>Viridiplantae</taxon>
        <taxon>Streptophyta</taxon>
        <taxon>Embryophyta</taxon>
        <taxon>Tracheophyta</taxon>
        <taxon>Spermatophyta</taxon>
        <taxon>Magnoliopsida</taxon>
        <taxon>eudicotyledons</taxon>
        <taxon>Gunneridae</taxon>
        <taxon>Pentapetalae</taxon>
        <taxon>rosids</taxon>
        <taxon>malvids</taxon>
        <taxon>Myrtales</taxon>
        <taxon>Myrtaceae</taxon>
        <taxon>Myrtoideae</taxon>
        <taxon>Eucalypteae</taxon>
        <taxon>Eucalyptus</taxon>
    </lineage>
</organism>
<dbReference type="InterPro" id="IPR036770">
    <property type="entry name" value="Ankyrin_rpt-contain_sf"/>
</dbReference>
<dbReference type="PROSITE" id="PS50297">
    <property type="entry name" value="ANK_REP_REGION"/>
    <property type="match status" value="4"/>
</dbReference>
<protein>
    <submittedName>
        <fullName evidence="4">Uncharacterized protein</fullName>
    </submittedName>
</protein>
<evidence type="ECO:0000256" key="2">
    <source>
        <dbReference type="SAM" id="MobiDB-lite"/>
    </source>
</evidence>
<dbReference type="STRING" id="71139.A0A059C5H1"/>
<dbReference type="OMA" id="GHISAFH"/>
<dbReference type="PANTHER" id="PTHR24128">
    <property type="entry name" value="HOMEOBOX PROTEIN WARIAI"/>
    <property type="match status" value="1"/>
</dbReference>
<dbReference type="Gene3D" id="1.25.40.20">
    <property type="entry name" value="Ankyrin repeat-containing domain"/>
    <property type="match status" value="1"/>
</dbReference>
<feature type="region of interest" description="Disordered" evidence="2">
    <location>
        <begin position="269"/>
        <end position="289"/>
    </location>
</feature>
<feature type="repeat" description="ANK" evidence="1">
    <location>
        <begin position="70"/>
        <end position="102"/>
    </location>
</feature>
<dbReference type="InterPro" id="IPR002110">
    <property type="entry name" value="Ankyrin_rpt"/>
</dbReference>
<proteinExistence type="predicted"/>
<dbReference type="SUPFAM" id="SSF48403">
    <property type="entry name" value="Ankyrin repeat"/>
    <property type="match status" value="1"/>
</dbReference>
<accession>A0A059C5H1</accession>
<dbReference type="PANTHER" id="PTHR24128:SF61">
    <property type="entry name" value="ANKYRIN REPEAT-CONTAINING PROTEIN BDA1-LIKE"/>
    <property type="match status" value="1"/>
</dbReference>
<feature type="repeat" description="ANK" evidence="1">
    <location>
        <begin position="177"/>
        <end position="199"/>
    </location>
</feature>
<dbReference type="PROSITE" id="PS50088">
    <property type="entry name" value="ANK_REPEAT"/>
    <property type="match status" value="4"/>
</dbReference>
<keyword evidence="3" id="KW-0472">Membrane</keyword>
<feature type="repeat" description="ANK" evidence="1">
    <location>
        <begin position="104"/>
        <end position="126"/>
    </location>
</feature>
<dbReference type="Gramene" id="KCW73190">
    <property type="protein sequence ID" value="KCW73190"/>
    <property type="gene ID" value="EUGRSUZ_E01651"/>
</dbReference>
<reference evidence="4" key="1">
    <citation type="submission" date="2013-07" db="EMBL/GenBank/DDBJ databases">
        <title>The genome of Eucalyptus grandis.</title>
        <authorList>
            <person name="Schmutz J."/>
            <person name="Hayes R."/>
            <person name="Myburg A."/>
            <person name="Tuskan G."/>
            <person name="Grattapaglia D."/>
            <person name="Rokhsar D.S."/>
        </authorList>
    </citation>
    <scope>NUCLEOTIDE SEQUENCE</scope>
    <source>
        <tissue evidence="4">Leaf extractions</tissue>
    </source>
</reference>
<keyword evidence="3" id="KW-1133">Transmembrane helix</keyword>
<evidence type="ECO:0000256" key="1">
    <source>
        <dbReference type="PROSITE-ProRule" id="PRU00023"/>
    </source>
</evidence>
<feature type="compositionally biased region" description="Basic and acidic residues" evidence="2">
    <location>
        <begin position="270"/>
        <end position="279"/>
    </location>
</feature>
<feature type="transmembrane region" description="Helical" evidence="3">
    <location>
        <begin position="452"/>
        <end position="473"/>
    </location>
</feature>
<dbReference type="Pfam" id="PF12796">
    <property type="entry name" value="Ank_2"/>
    <property type="match status" value="2"/>
</dbReference>
<feature type="transmembrane region" description="Helical" evidence="3">
    <location>
        <begin position="411"/>
        <end position="431"/>
    </location>
</feature>
<dbReference type="SMART" id="SM00248">
    <property type="entry name" value="ANK"/>
    <property type="match status" value="5"/>
</dbReference>
<evidence type="ECO:0000313" key="4">
    <source>
        <dbReference type="EMBL" id="KCW73190.1"/>
    </source>
</evidence>
<dbReference type="eggNOG" id="KOG0504">
    <property type="taxonomic scope" value="Eukaryota"/>
</dbReference>
<sequence>MEQRMLAAARKGNIHELDDLIGRNEQILEEMALEGAGHTPLHVACVSGHLDFVRELLKHMPKLTEKVKPGGFSPLHIAAARGDVEIAVELLKVGTHLCSVKGWERRIPLHYAVINGEVDVMEILLSTSPESVEETTAREETALHLAVKNHRFKVLVRLVEHLKRHKKEQLINWKDHKGNTALHLAATNKNFEVVDFMLRGHALASEVVEVNALNESGLTPLDVSTPSPGGARDREIREILTRAGAVHGGGRSNSLALRPVLVDDDVMEEGDGHQLDRKPVTNAPQSSSLSTMKKLNQGGESLGDIRNALLVVAALIVSATYQSVLQPPKIIQDDNDKNSFGGFGQINYTMSRGQINYNMSRGQNENNMTRGYRKSALLVYGLFLGGNTSGFFLSVQMIICLTKDLPVRLPLMLSLIAMVLTYFSFTISLLFTSVKFRSDPYMLRLTPLMISAFLLLIQKWLAVVINFFLVRLFQLHLLGDMYKLEKKEDSENKDLEKKDKCHYCK</sequence>
<dbReference type="Pfam" id="PF13857">
    <property type="entry name" value="Ank_5"/>
    <property type="match status" value="1"/>
</dbReference>
<feature type="repeat" description="ANK" evidence="1">
    <location>
        <begin position="36"/>
        <end position="68"/>
    </location>
</feature>
<name>A0A059C5H1_EUCGR</name>
<dbReference type="EMBL" id="KK198757">
    <property type="protein sequence ID" value="KCW73190.1"/>
    <property type="molecule type" value="Genomic_DNA"/>
</dbReference>
<keyword evidence="3" id="KW-0812">Transmembrane</keyword>
<evidence type="ECO:0000256" key="3">
    <source>
        <dbReference type="SAM" id="Phobius"/>
    </source>
</evidence>